<dbReference type="AlphaFoldDB" id="G9XBF8"/>
<gene>
    <name evidence="1" type="ORF">HMPREF9628_01325</name>
</gene>
<accession>G9XBF8</accession>
<dbReference type="EMBL" id="AFZG01000015">
    <property type="protein sequence ID" value="EHL19809.1"/>
    <property type="molecule type" value="Genomic_DNA"/>
</dbReference>
<dbReference type="HOGENOM" id="CLU_2937563_0_0_9"/>
<comment type="caution">
    <text evidence="1">The sequence shown here is derived from an EMBL/GenBank/DDBJ whole genome shotgun (WGS) entry which is preliminary data.</text>
</comment>
<dbReference type="RefSeq" id="WP_009529328.1">
    <property type="nucleotide sequence ID" value="NZ_JBQMYE010000015.1"/>
</dbReference>
<name>G9XBF8_9FIRM</name>
<proteinExistence type="predicted"/>
<evidence type="ECO:0000313" key="1">
    <source>
        <dbReference type="EMBL" id="EHL19809.1"/>
    </source>
</evidence>
<reference evidence="1 2" key="1">
    <citation type="submission" date="2011-08" db="EMBL/GenBank/DDBJ databases">
        <title>The Genome Sequence of Eubacteriaceae bacterium CM5.</title>
        <authorList>
            <consortium name="The Broad Institute Genome Sequencing Platform"/>
            <person name="Earl A."/>
            <person name="Ward D."/>
            <person name="Feldgarden M."/>
            <person name="Gevers D."/>
            <person name="Sizova M."/>
            <person name="Hazen A."/>
            <person name="Epstein S."/>
            <person name="Young S.K."/>
            <person name="Zeng Q."/>
            <person name="Gargeya S."/>
            <person name="Fitzgerald M."/>
            <person name="Haas B."/>
            <person name="Abouelleil A."/>
            <person name="Alvarado L."/>
            <person name="Arachchi H.M."/>
            <person name="Berlin A."/>
            <person name="Brown A."/>
            <person name="Chapman S.B."/>
            <person name="Chen Z."/>
            <person name="Dunbar C."/>
            <person name="Freedman E."/>
            <person name="Gearin G."/>
            <person name="Gellesch M."/>
            <person name="Goldberg J."/>
            <person name="Griggs A."/>
            <person name="Gujja S."/>
            <person name="Heiman D."/>
            <person name="Howarth C."/>
            <person name="Larson L."/>
            <person name="Lui A."/>
            <person name="MacDonald P.J.P."/>
            <person name="Montmayeur A."/>
            <person name="Murphy C."/>
            <person name="Neiman D."/>
            <person name="Pearson M."/>
            <person name="Priest M."/>
            <person name="Roberts A."/>
            <person name="Saif S."/>
            <person name="Shea T."/>
            <person name="Shenoy N."/>
            <person name="Sisk P."/>
            <person name="Stolte C."/>
            <person name="Sykes S."/>
            <person name="Wortman J."/>
            <person name="Nusbaum C."/>
            <person name="Birren B."/>
        </authorList>
    </citation>
    <scope>NUCLEOTIDE SEQUENCE [LARGE SCALE GENOMIC DNA]</scope>
    <source>
        <strain evidence="1 2">CM5</strain>
    </source>
</reference>
<dbReference type="Proteomes" id="UP000003379">
    <property type="component" value="Unassembled WGS sequence"/>
</dbReference>
<evidence type="ECO:0000313" key="2">
    <source>
        <dbReference type="Proteomes" id="UP000003379"/>
    </source>
</evidence>
<sequence>MNILIFTIAFTLGFMLKMIIDTQVISKAKAKIKYVDTLKRKSYSKGYEAGLTYGRECVKR</sequence>
<protein>
    <submittedName>
        <fullName evidence="1">Uncharacterized protein</fullName>
    </submittedName>
</protein>
<organism evidence="1 2">
    <name type="scientific">Peptoanaerobacter stomatis</name>
    <dbReference type="NCBI Taxonomy" id="796937"/>
    <lineage>
        <taxon>Bacteria</taxon>
        <taxon>Bacillati</taxon>
        <taxon>Bacillota</taxon>
        <taxon>Clostridia</taxon>
        <taxon>Peptostreptococcales</taxon>
        <taxon>Filifactoraceae</taxon>
        <taxon>Peptoanaerobacter</taxon>
    </lineage>
</organism>